<sequence>MPITHTNGPRPGTSDAGEARFRLPALTGVVRCLIDRFTPVQ</sequence>
<proteinExistence type="predicted"/>
<accession>A0ABU7FT15</accession>
<dbReference type="RefSeq" id="WP_329511648.1">
    <property type="nucleotide sequence ID" value="NZ_BAAAYZ010000031.1"/>
</dbReference>
<organism evidence="1 2">
    <name type="scientific">Streptomyces chiangmaiensis</name>
    <dbReference type="NCBI Taxonomy" id="766497"/>
    <lineage>
        <taxon>Bacteria</taxon>
        <taxon>Bacillati</taxon>
        <taxon>Actinomycetota</taxon>
        <taxon>Actinomycetes</taxon>
        <taxon>Kitasatosporales</taxon>
        <taxon>Streptomycetaceae</taxon>
        <taxon>Streptomyces</taxon>
    </lineage>
</organism>
<dbReference type="EMBL" id="JAYWVC010000217">
    <property type="protein sequence ID" value="MED7827265.1"/>
    <property type="molecule type" value="Genomic_DNA"/>
</dbReference>
<protein>
    <submittedName>
        <fullName evidence="1">Uncharacterized protein</fullName>
    </submittedName>
</protein>
<gene>
    <name evidence="1" type="ORF">VXC91_36490</name>
</gene>
<dbReference type="Proteomes" id="UP001333996">
    <property type="component" value="Unassembled WGS sequence"/>
</dbReference>
<evidence type="ECO:0000313" key="1">
    <source>
        <dbReference type="EMBL" id="MED7827265.1"/>
    </source>
</evidence>
<name>A0ABU7FT15_9ACTN</name>
<reference evidence="1" key="1">
    <citation type="submission" date="2024-01" db="EMBL/GenBank/DDBJ databases">
        <title>First draft genome sequence data of TA4-1, the type strain of Gram-positive actinobacterium Streptomyces chiangmaiensis.</title>
        <authorList>
            <person name="Yasawong M."/>
            <person name="Nantapong N."/>
        </authorList>
    </citation>
    <scope>NUCLEOTIDE SEQUENCE</scope>
    <source>
        <strain evidence="1">TA4-1</strain>
    </source>
</reference>
<keyword evidence="2" id="KW-1185">Reference proteome</keyword>
<comment type="caution">
    <text evidence="1">The sequence shown here is derived from an EMBL/GenBank/DDBJ whole genome shotgun (WGS) entry which is preliminary data.</text>
</comment>
<evidence type="ECO:0000313" key="2">
    <source>
        <dbReference type="Proteomes" id="UP001333996"/>
    </source>
</evidence>